<feature type="transmembrane region" description="Helical" evidence="11">
    <location>
        <begin position="170"/>
        <end position="192"/>
    </location>
</feature>
<feature type="transmembrane region" description="Helical" evidence="11">
    <location>
        <begin position="79"/>
        <end position="97"/>
    </location>
</feature>
<feature type="region of interest" description="Disordered" evidence="10">
    <location>
        <begin position="369"/>
        <end position="455"/>
    </location>
</feature>
<comment type="caution">
    <text evidence="12">The sequence shown here is derived from an EMBL/GenBank/DDBJ whole genome shotgun (WGS) entry which is preliminary data.</text>
</comment>
<evidence type="ECO:0000256" key="5">
    <source>
        <dbReference type="ARBA" id="ARBA00022989"/>
    </source>
</evidence>
<feature type="transmembrane region" description="Helical" evidence="11">
    <location>
        <begin position="38"/>
        <end position="59"/>
    </location>
</feature>
<dbReference type="GO" id="GO:0000750">
    <property type="term" value="P:pheromone-dependent signal transduction involved in conjugation with cellular fusion"/>
    <property type="evidence" value="ECO:0007669"/>
    <property type="project" value="TreeGrafter"/>
</dbReference>
<keyword evidence="5 11" id="KW-1133">Transmembrane helix</keyword>
<dbReference type="PRINTS" id="PR00899">
    <property type="entry name" value="GPCRSTE3"/>
</dbReference>
<feature type="transmembrane region" description="Helical" evidence="11">
    <location>
        <begin position="117"/>
        <end position="142"/>
    </location>
</feature>
<keyword evidence="13" id="KW-1185">Reference proteome</keyword>
<evidence type="ECO:0000256" key="10">
    <source>
        <dbReference type="SAM" id="MobiDB-lite"/>
    </source>
</evidence>
<accession>A0A4R0R8X4</accession>
<evidence type="ECO:0000256" key="4">
    <source>
        <dbReference type="ARBA" id="ARBA00022692"/>
    </source>
</evidence>
<dbReference type="GO" id="GO:0004934">
    <property type="term" value="F:mating-type alpha-factor pheromone receptor activity"/>
    <property type="evidence" value="ECO:0007669"/>
    <property type="project" value="InterPro"/>
</dbReference>
<keyword evidence="3" id="KW-0589">Pheromone response</keyword>
<dbReference type="OrthoDB" id="2874149at2759"/>
<dbReference type="PANTHER" id="PTHR28097:SF1">
    <property type="entry name" value="PHEROMONE A FACTOR RECEPTOR"/>
    <property type="match status" value="1"/>
</dbReference>
<name>A0A4R0R8X4_9APHY</name>
<feature type="compositionally biased region" description="Basic and acidic residues" evidence="10">
    <location>
        <begin position="380"/>
        <end position="401"/>
    </location>
</feature>
<protein>
    <submittedName>
        <fullName evidence="12">A-factor receptor</fullName>
    </submittedName>
</protein>
<evidence type="ECO:0000256" key="6">
    <source>
        <dbReference type="ARBA" id="ARBA00023040"/>
    </source>
</evidence>
<dbReference type="Pfam" id="PF02076">
    <property type="entry name" value="STE3"/>
    <property type="match status" value="1"/>
</dbReference>
<proteinExistence type="inferred from homology"/>
<dbReference type="CDD" id="cd14966">
    <property type="entry name" value="7tmD_STE3"/>
    <property type="match status" value="1"/>
</dbReference>
<dbReference type="PANTHER" id="PTHR28097">
    <property type="entry name" value="PHEROMONE A FACTOR RECEPTOR"/>
    <property type="match status" value="1"/>
</dbReference>
<evidence type="ECO:0000313" key="13">
    <source>
        <dbReference type="Proteomes" id="UP000292702"/>
    </source>
</evidence>
<organism evidence="12 13">
    <name type="scientific">Steccherinum ochraceum</name>
    <dbReference type="NCBI Taxonomy" id="92696"/>
    <lineage>
        <taxon>Eukaryota</taxon>
        <taxon>Fungi</taxon>
        <taxon>Dikarya</taxon>
        <taxon>Basidiomycota</taxon>
        <taxon>Agaricomycotina</taxon>
        <taxon>Agaricomycetes</taxon>
        <taxon>Polyporales</taxon>
        <taxon>Steccherinaceae</taxon>
        <taxon>Steccherinum</taxon>
    </lineage>
</organism>
<evidence type="ECO:0000313" key="12">
    <source>
        <dbReference type="EMBL" id="TCD61605.1"/>
    </source>
</evidence>
<gene>
    <name evidence="12" type="primary">STE3_4</name>
    <name evidence="12" type="ORF">EIP91_008170</name>
</gene>
<dbReference type="PRINTS" id="PR00901">
    <property type="entry name" value="PHEROMONEBAR"/>
</dbReference>
<reference evidence="12 13" key="1">
    <citation type="submission" date="2018-11" db="EMBL/GenBank/DDBJ databases">
        <title>Genome assembly of Steccherinum ochraceum LE-BIN_3174, the white-rot fungus of the Steccherinaceae family (The Residual Polyporoid clade, Polyporales, Basidiomycota).</title>
        <authorList>
            <person name="Fedorova T.V."/>
            <person name="Glazunova O.A."/>
            <person name="Landesman E.O."/>
            <person name="Moiseenko K.V."/>
            <person name="Psurtseva N.V."/>
            <person name="Savinova O.S."/>
            <person name="Shakhova N.V."/>
            <person name="Tyazhelova T.V."/>
            <person name="Vasina D.V."/>
        </authorList>
    </citation>
    <scope>NUCLEOTIDE SEQUENCE [LARGE SCALE GENOMIC DNA]</scope>
    <source>
        <strain evidence="12 13">LE-BIN_3174</strain>
    </source>
</reference>
<dbReference type="InterPro" id="IPR000481">
    <property type="entry name" value="GPCR_Pheromne_B_alpha_rcpt"/>
</dbReference>
<dbReference type="EMBL" id="RWJN01000447">
    <property type="protein sequence ID" value="TCD61605.1"/>
    <property type="molecule type" value="Genomic_DNA"/>
</dbReference>
<dbReference type="Proteomes" id="UP000292702">
    <property type="component" value="Unassembled WGS sequence"/>
</dbReference>
<keyword evidence="9" id="KW-0807">Transducer</keyword>
<evidence type="ECO:0000256" key="9">
    <source>
        <dbReference type="ARBA" id="ARBA00023224"/>
    </source>
</evidence>
<dbReference type="GO" id="GO:0005886">
    <property type="term" value="C:plasma membrane"/>
    <property type="evidence" value="ECO:0007669"/>
    <property type="project" value="TreeGrafter"/>
</dbReference>
<evidence type="ECO:0000256" key="3">
    <source>
        <dbReference type="ARBA" id="ARBA00022507"/>
    </source>
</evidence>
<keyword evidence="6" id="KW-0297">G-protein coupled receptor</keyword>
<comment type="subcellular location">
    <subcellularLocation>
        <location evidence="1">Membrane</location>
        <topology evidence="1">Multi-pass membrane protein</topology>
    </subcellularLocation>
</comment>
<keyword evidence="7 11" id="KW-0472">Membrane</keyword>
<evidence type="ECO:0000256" key="1">
    <source>
        <dbReference type="ARBA" id="ARBA00004141"/>
    </source>
</evidence>
<feature type="transmembrane region" description="Helical" evidence="11">
    <location>
        <begin position="213"/>
        <end position="236"/>
    </location>
</feature>
<feature type="transmembrane region" description="Helical" evidence="11">
    <location>
        <begin position="280"/>
        <end position="297"/>
    </location>
</feature>
<comment type="similarity">
    <text evidence="2">Belongs to the G-protein coupled receptor 4 family.</text>
</comment>
<feature type="transmembrane region" description="Helical" evidence="11">
    <location>
        <begin position="12"/>
        <end position="31"/>
    </location>
</feature>
<keyword evidence="8 12" id="KW-0675">Receptor</keyword>
<keyword evidence="4 11" id="KW-0812">Transmembrane</keyword>
<sequence>MAEAWHHEMDALAAFSLLGFFACYVPLAWHFQSWNLGVILYIFWTGTQCLVQFVNMMVWRDNAVNSAPAWCEIAIRFTWMARIGTVASGLVIARRLCMITTATTADISRREKIRSLIIELAIGAGIPLAQLIICQFISIWFLQGHRYDIMEGIGCMPAVPATWVSQLLSASWPLVIGVASACYSVRTVIILSRRRRMIKKLLTPNKHLNMDRYLRLLIMAYLELLCTIPMSIYVLVFNSTQAIYEYRGLTDLHLGFDRVRQYPYEEWSASRMALVSIRQMSWTFVAMAFLLFALFGFTQEARNHYRSGFIVLMAFLRISVEIKRPRPVTVFSRTSLRIDVDNLRCSWGSDQDVESGGVEAMTRKEACFPTNGQVDEDNFDNGKEASDSDPHPLEGVSREVTRPPLVHISPSKSRHTPPLVIPVSFSHRASIEPRRHVLPTQSPPPYSTIDSNEKL</sequence>
<dbReference type="AlphaFoldDB" id="A0A4R0R8X4"/>
<evidence type="ECO:0000256" key="8">
    <source>
        <dbReference type="ARBA" id="ARBA00023170"/>
    </source>
</evidence>
<dbReference type="InterPro" id="IPR001499">
    <property type="entry name" value="GPCR_STE3"/>
</dbReference>
<evidence type="ECO:0000256" key="7">
    <source>
        <dbReference type="ARBA" id="ARBA00023136"/>
    </source>
</evidence>
<evidence type="ECO:0000256" key="11">
    <source>
        <dbReference type="SAM" id="Phobius"/>
    </source>
</evidence>
<evidence type="ECO:0000256" key="2">
    <source>
        <dbReference type="ARBA" id="ARBA00011085"/>
    </source>
</evidence>